<accession>A0A135L5K6</accession>
<name>A0A135L5K6_9BACI</name>
<dbReference type="AlphaFoldDB" id="A0A135L5K6"/>
<keyword evidence="2" id="KW-1185">Reference proteome</keyword>
<proteinExistence type="predicted"/>
<evidence type="ECO:0000313" key="2">
    <source>
        <dbReference type="Proteomes" id="UP000070352"/>
    </source>
</evidence>
<dbReference type="RefSeq" id="WP_068725811.1">
    <property type="nucleotide sequence ID" value="NZ_LSKU01000001.1"/>
</dbReference>
<dbReference type="STRING" id="1413211.U473_09885"/>
<dbReference type="Proteomes" id="UP000070352">
    <property type="component" value="Unassembled WGS sequence"/>
</dbReference>
<protein>
    <submittedName>
        <fullName evidence="1">Uncharacterized protein</fullName>
    </submittedName>
</protein>
<sequence>MAFNPFDFIKNNPFQEDIFKDKDLVEGFFGENNPFDQQFFDRVFKNGKVMGEDANFDKRFSRSVPMDIVQKPYEMLFIFEIPGIKKMTFRLKLLDQD</sequence>
<evidence type="ECO:0000313" key="1">
    <source>
        <dbReference type="EMBL" id="KXG44278.1"/>
    </source>
</evidence>
<organism evidence="1 2">
    <name type="scientific">Tepidibacillus decaturensis</name>
    <dbReference type="NCBI Taxonomy" id="1413211"/>
    <lineage>
        <taxon>Bacteria</taxon>
        <taxon>Bacillati</taxon>
        <taxon>Bacillota</taxon>
        <taxon>Bacilli</taxon>
        <taxon>Bacillales</taxon>
        <taxon>Bacillaceae</taxon>
        <taxon>Tepidibacillus</taxon>
    </lineage>
</organism>
<gene>
    <name evidence="1" type="ORF">U473_09885</name>
</gene>
<reference evidence="1 2" key="1">
    <citation type="submission" date="2016-02" db="EMBL/GenBank/DDBJ databases">
        <title>Draft Genome for Tepidibacillus decaturensis nov. sp. Strain Z9, an Anaerobic, Moderately Thermophilic and Heterotrophic Bacterium from Deep Subsurface of the Illinois Basin, USA.</title>
        <authorList>
            <person name="Dong Y."/>
            <person name="Chang J.Y."/>
            <person name="Sanford R."/>
            <person name="Fouke B.W."/>
        </authorList>
    </citation>
    <scope>NUCLEOTIDE SEQUENCE [LARGE SCALE GENOMIC DNA]</scope>
    <source>
        <strain evidence="1 2">Z9</strain>
    </source>
</reference>
<dbReference type="EMBL" id="LSKU01000001">
    <property type="protein sequence ID" value="KXG44278.1"/>
    <property type="molecule type" value="Genomic_DNA"/>
</dbReference>
<comment type="caution">
    <text evidence="1">The sequence shown here is derived from an EMBL/GenBank/DDBJ whole genome shotgun (WGS) entry which is preliminary data.</text>
</comment>